<dbReference type="FunFam" id="3.30.2350.10:FF:000001">
    <property type="entry name" value="H/ACA ribonucleoprotein complex subunit CBF5"/>
    <property type="match status" value="1"/>
</dbReference>
<evidence type="ECO:0000259" key="15">
    <source>
        <dbReference type="SMART" id="SM00359"/>
    </source>
</evidence>
<evidence type="ECO:0000256" key="8">
    <source>
        <dbReference type="ARBA" id="ARBA00072225"/>
    </source>
</evidence>
<name>A0A0G4L179_VERLO</name>
<feature type="transmembrane region" description="Helical" evidence="13">
    <location>
        <begin position="216"/>
        <end position="237"/>
    </location>
</feature>
<dbReference type="InterPro" id="IPR020103">
    <property type="entry name" value="PsdUridine_synth_cat_dom_sf"/>
</dbReference>
<feature type="region of interest" description="Disordered" evidence="12">
    <location>
        <begin position="728"/>
        <end position="753"/>
    </location>
</feature>
<evidence type="ECO:0000256" key="10">
    <source>
        <dbReference type="ARBA" id="ARBA00081789"/>
    </source>
</evidence>
<keyword evidence="6" id="KW-0413">Isomerase</keyword>
<dbReference type="SMART" id="SM01136">
    <property type="entry name" value="DKCLD"/>
    <property type="match status" value="1"/>
</dbReference>
<organism evidence="17 18">
    <name type="scientific">Verticillium longisporum</name>
    <name type="common">Verticillium dahliae var. longisporum</name>
    <dbReference type="NCBI Taxonomy" id="100787"/>
    <lineage>
        <taxon>Eukaryota</taxon>
        <taxon>Fungi</taxon>
        <taxon>Dikarya</taxon>
        <taxon>Ascomycota</taxon>
        <taxon>Pezizomycotina</taxon>
        <taxon>Sordariomycetes</taxon>
        <taxon>Hypocreomycetidae</taxon>
        <taxon>Glomerellales</taxon>
        <taxon>Plectosphaerellaceae</taxon>
        <taxon>Verticillium</taxon>
    </lineage>
</organism>
<evidence type="ECO:0000313" key="18">
    <source>
        <dbReference type="Proteomes" id="UP000044602"/>
    </source>
</evidence>
<dbReference type="InterPro" id="IPR002501">
    <property type="entry name" value="PsdUridine_synth_N"/>
</dbReference>
<evidence type="ECO:0000256" key="9">
    <source>
        <dbReference type="ARBA" id="ARBA00077661"/>
    </source>
</evidence>
<dbReference type="InterPro" id="IPR032819">
    <property type="entry name" value="TruB_C"/>
</dbReference>
<feature type="compositionally biased region" description="Basic and acidic residues" evidence="12">
    <location>
        <begin position="734"/>
        <end position="750"/>
    </location>
</feature>
<dbReference type="InterPro" id="IPR004521">
    <property type="entry name" value="Uncharacterised_CHP00451"/>
</dbReference>
<feature type="compositionally biased region" description="Basic residues" evidence="12">
    <location>
        <begin position="822"/>
        <end position="837"/>
    </location>
</feature>
<dbReference type="STRING" id="100787.A0A0G4L179"/>
<keyword evidence="18" id="KW-1185">Reference proteome</keyword>
<dbReference type="SUPFAM" id="SSF88697">
    <property type="entry name" value="PUA domain-like"/>
    <property type="match status" value="1"/>
</dbReference>
<dbReference type="SMART" id="SM00359">
    <property type="entry name" value="PUA"/>
    <property type="match status" value="1"/>
</dbReference>
<comment type="catalytic activity">
    <reaction evidence="3">
        <text>uridine in 5S rRNA = pseudouridine in 5S rRNA</text>
        <dbReference type="Rhea" id="RHEA:47036"/>
        <dbReference type="Rhea" id="RHEA-COMP:11730"/>
        <dbReference type="Rhea" id="RHEA-COMP:11731"/>
        <dbReference type="ChEBI" id="CHEBI:65314"/>
        <dbReference type="ChEBI" id="CHEBI:65315"/>
    </reaction>
</comment>
<dbReference type="SUPFAM" id="SSF55120">
    <property type="entry name" value="Pseudouridine synthase"/>
    <property type="match status" value="1"/>
</dbReference>
<evidence type="ECO:0000256" key="11">
    <source>
        <dbReference type="ARBA" id="ARBA00082909"/>
    </source>
</evidence>
<feature type="region of interest" description="Disordered" evidence="12">
    <location>
        <begin position="320"/>
        <end position="355"/>
    </location>
</feature>
<reference evidence="18" key="1">
    <citation type="submission" date="2015-05" db="EMBL/GenBank/DDBJ databases">
        <authorList>
            <person name="Fogelqvist Johan"/>
        </authorList>
    </citation>
    <scope>NUCLEOTIDE SEQUENCE [LARGE SCALE GENOMIC DNA]</scope>
</reference>
<feature type="compositionally biased region" description="Basic and acidic residues" evidence="12">
    <location>
        <begin position="811"/>
        <end position="821"/>
    </location>
</feature>
<evidence type="ECO:0000256" key="14">
    <source>
        <dbReference type="SAM" id="SignalP"/>
    </source>
</evidence>
<keyword evidence="14" id="KW-0732">Signal</keyword>
<evidence type="ECO:0000256" key="3">
    <source>
        <dbReference type="ARBA" id="ARBA00001896"/>
    </source>
</evidence>
<dbReference type="Pfam" id="PF01509">
    <property type="entry name" value="TruB_N"/>
    <property type="match status" value="1"/>
</dbReference>
<evidence type="ECO:0000256" key="7">
    <source>
        <dbReference type="ARBA" id="ARBA00056777"/>
    </source>
</evidence>
<dbReference type="EMBL" id="CVQH01006780">
    <property type="protein sequence ID" value="CRK15746.1"/>
    <property type="molecule type" value="Genomic_DNA"/>
</dbReference>
<dbReference type="GO" id="GO:0000495">
    <property type="term" value="P:box H/ACA sno(s)RNA 3'-end processing"/>
    <property type="evidence" value="ECO:0007669"/>
    <property type="project" value="TreeGrafter"/>
</dbReference>
<feature type="domain" description="Dyskerin-like" evidence="16">
    <location>
        <begin position="387"/>
        <end position="452"/>
    </location>
</feature>
<evidence type="ECO:0000256" key="6">
    <source>
        <dbReference type="ARBA" id="ARBA00023235"/>
    </source>
</evidence>
<keyword evidence="13" id="KW-0472">Membrane</keyword>
<dbReference type="InterPro" id="IPR002478">
    <property type="entry name" value="PUA"/>
</dbReference>
<gene>
    <name evidence="17" type="ORF">BN1708_011538</name>
</gene>
<comment type="function">
    <text evidence="7">Catalytic subunit of H/ACA small nucleolar ribonucleoprotein (H/ACA snoRNP) complex, which catalyzes pseudouridylation of rRNA. This involves the isomerization of uridine such that the ribose is subsequently attached to C5, instead of the normal N1. Pseudouridine ('psi') residues may serve to stabilize the conformation of rRNAs and play a central role in ribosomal RNA processing. The H/ACA snoRNP complex also mediates pseudouridylation of other types of RNAs. Catalyzes pseudouridylation at position 93 in U2 snRNA. Also catalyzes pseudouridylation of mRNAs; H/ACA-type snoRNAs probably guide pseudouridylation of mRNAs.</text>
</comment>
<dbReference type="PROSITE" id="PS50890">
    <property type="entry name" value="PUA"/>
    <property type="match status" value="1"/>
</dbReference>
<feature type="signal peptide" evidence="14">
    <location>
        <begin position="1"/>
        <end position="19"/>
    </location>
</feature>
<feature type="domain" description="PUA" evidence="15">
    <location>
        <begin position="644"/>
        <end position="718"/>
    </location>
</feature>
<dbReference type="AlphaFoldDB" id="A0A0G4L179"/>
<proteinExistence type="inferred from homology"/>
<comment type="catalytic activity">
    <reaction evidence="2">
        <text>uridine in snRNA = pseudouridine in snRNA</text>
        <dbReference type="Rhea" id="RHEA:51124"/>
        <dbReference type="Rhea" id="RHEA-COMP:12891"/>
        <dbReference type="Rhea" id="RHEA-COMP:12892"/>
        <dbReference type="ChEBI" id="CHEBI:65314"/>
        <dbReference type="ChEBI" id="CHEBI:65315"/>
    </reaction>
</comment>
<feature type="chain" id="PRO_5002565702" description="H/ACA ribonucleoprotein complex subunit CBF5" evidence="14">
    <location>
        <begin position="20"/>
        <end position="847"/>
    </location>
</feature>
<sequence>MRFAVSAFWLGLWLSRASALKAVAGSPCQTLCGNVLGSTSSDELVCKEEDYDTSAEGGVFERCTTCQLASGYIDGDETDTQWALYNLRYAVSYCLFGYPENEDVGSSPCLTSTACEPLQRAVTYNELEPNGTAYGYCSTWIHDQLPRCASCLRAGSNHFLANLLQAGCEQMPINGTRVSIDSPPFTTSAVNITDPTPIATNIPNYYPGPLSLDARVGIAFGALLLILVAVGFCIICNGRRKRRTFLRSYDEKVKKAMAAWPTPINTTRGEYFEGPSSQHPFRGWDDTPQSQKPLRDWDNSPQSVSTEKFQTRYFSPYSSQYNSPDTAVDGRNMPWPADKPQMRTAPQEEVAKKEGTTEARNMTMEIVKHGEEEEYSIKPQAATPQLDTSSWPLLLKNYDKRKFSPSRDTIEVHRLLTSSLQSSPLKRDIKSYISSGVINLDKPSNPSSHEVVAWLKRMLRVEKTGHSGTLDPKVTGCLIVCIDRATRLVKSQQGAGKEYVCVIRLHDKLPGGQVQFARALETLTGALFQRPPLISAVKRQLRIRTIHESKVIEFDNDRHLGVFWVSCEAGTYIRTLCVHLGLLLGVGAHMQELRRVRSGAMDENKGLVTLHDVLDAQWTMDNTRDESYLRRVISPLETLLTSYKRVVVKDSAVNAVCYGAKLMLPGLLRYESEIEVHDEVVMMTTKGEAIALGIAQMSTVEMSTCDHGVVAKIKRCIMERDLYPRKWGLGPQASEKKKMKADGKLDKYGRPNEATPAKWVSEYKDFSGGAQADAPATPAKPAAVDTEMTTAETPAAASDAEDKDSKKRKKHEGETAEEKAERKRRKAEKKAAKAAKKSKGDSDEESD</sequence>
<feature type="region of interest" description="Disordered" evidence="12">
    <location>
        <begin position="769"/>
        <end position="847"/>
    </location>
</feature>
<dbReference type="GO" id="GO:0031118">
    <property type="term" value="P:rRNA pseudouridine synthesis"/>
    <property type="evidence" value="ECO:0007669"/>
    <property type="project" value="TreeGrafter"/>
</dbReference>
<dbReference type="GO" id="GO:0009982">
    <property type="term" value="F:pseudouridine synthase activity"/>
    <property type="evidence" value="ECO:0007669"/>
    <property type="project" value="InterPro"/>
</dbReference>
<accession>A0A0G4L179</accession>
<feature type="compositionally biased region" description="Low complexity" evidence="12">
    <location>
        <begin position="770"/>
        <end position="798"/>
    </location>
</feature>
<evidence type="ECO:0000313" key="17">
    <source>
        <dbReference type="EMBL" id="CRK15746.1"/>
    </source>
</evidence>
<keyword evidence="13" id="KW-1133">Transmembrane helix</keyword>
<dbReference type="Pfam" id="PF16198">
    <property type="entry name" value="TruB_C_2"/>
    <property type="match status" value="1"/>
</dbReference>
<protein>
    <recommendedName>
        <fullName evidence="5">H/ACA ribonucleoprotein complex subunit CBF5</fullName>
    </recommendedName>
    <alternativeName>
        <fullName evidence="9">Centromere-binding factor 5</fullName>
    </alternativeName>
    <alternativeName>
        <fullName evidence="8">H/ACA ribonucleoprotein complex subunit cbf5</fullName>
    </alternativeName>
    <alternativeName>
        <fullName evidence="11">H/ACA snoRNP protein CBF5</fullName>
    </alternativeName>
    <alternativeName>
        <fullName evidence="10">Small nucleolar RNP protein CBF5</fullName>
    </alternativeName>
</protein>
<dbReference type="NCBIfam" id="TIGR00451">
    <property type="entry name" value="unchar_dom_2"/>
    <property type="match status" value="1"/>
</dbReference>
<dbReference type="PANTHER" id="PTHR23127">
    <property type="entry name" value="CENTROMERE/MICROTUBULE BINDING PROTEIN CBF5"/>
    <property type="match status" value="1"/>
</dbReference>
<evidence type="ECO:0000256" key="2">
    <source>
        <dbReference type="ARBA" id="ARBA00001832"/>
    </source>
</evidence>
<evidence type="ECO:0000256" key="1">
    <source>
        <dbReference type="ARBA" id="ARBA00001166"/>
    </source>
</evidence>
<dbReference type="InterPro" id="IPR015947">
    <property type="entry name" value="PUA-like_sf"/>
</dbReference>
<feature type="region of interest" description="Disordered" evidence="12">
    <location>
        <begin position="274"/>
        <end position="302"/>
    </location>
</feature>
<dbReference type="GO" id="GO:1990481">
    <property type="term" value="P:mRNA pseudouridine synthesis"/>
    <property type="evidence" value="ECO:0007669"/>
    <property type="project" value="TreeGrafter"/>
</dbReference>
<dbReference type="CDD" id="cd21148">
    <property type="entry name" value="PUA_Cbf5"/>
    <property type="match status" value="1"/>
</dbReference>
<evidence type="ECO:0000256" key="5">
    <source>
        <dbReference type="ARBA" id="ARBA00019272"/>
    </source>
</evidence>
<evidence type="ECO:0000256" key="12">
    <source>
        <dbReference type="SAM" id="MobiDB-lite"/>
    </source>
</evidence>
<dbReference type="PANTHER" id="PTHR23127:SF0">
    <property type="entry name" value="H_ACA RIBONUCLEOPROTEIN COMPLEX SUBUNIT DKC1"/>
    <property type="match status" value="1"/>
</dbReference>
<dbReference type="Gene3D" id="3.30.2350.10">
    <property type="entry name" value="Pseudouridine synthase"/>
    <property type="match status" value="1"/>
</dbReference>
<dbReference type="GO" id="GO:0031120">
    <property type="term" value="P:snRNA pseudouridine synthesis"/>
    <property type="evidence" value="ECO:0007669"/>
    <property type="project" value="TreeGrafter"/>
</dbReference>
<dbReference type="NCBIfam" id="TIGR00425">
    <property type="entry name" value="CBF5"/>
    <property type="match status" value="1"/>
</dbReference>
<evidence type="ECO:0000256" key="4">
    <source>
        <dbReference type="ARBA" id="ARBA00008999"/>
    </source>
</evidence>
<dbReference type="CDD" id="cd02572">
    <property type="entry name" value="PseudoU_synth_hDyskerin"/>
    <property type="match status" value="1"/>
</dbReference>
<keyword evidence="13" id="KW-0812">Transmembrane</keyword>
<dbReference type="InterPro" id="IPR004802">
    <property type="entry name" value="tRNA_PsdUridine_synth_B_fam"/>
</dbReference>
<evidence type="ECO:0000256" key="13">
    <source>
        <dbReference type="SAM" id="Phobius"/>
    </source>
</evidence>
<dbReference type="InterPro" id="IPR012960">
    <property type="entry name" value="Dyskerin-like"/>
</dbReference>
<dbReference type="GO" id="GO:0031429">
    <property type="term" value="C:box H/ACA snoRNP complex"/>
    <property type="evidence" value="ECO:0007669"/>
    <property type="project" value="TreeGrafter"/>
</dbReference>
<dbReference type="Gene3D" id="2.30.130.10">
    <property type="entry name" value="PUA domain"/>
    <property type="match status" value="1"/>
</dbReference>
<dbReference type="Proteomes" id="UP000044602">
    <property type="component" value="Unassembled WGS sequence"/>
</dbReference>
<dbReference type="Pfam" id="PF01472">
    <property type="entry name" value="PUA"/>
    <property type="match status" value="1"/>
</dbReference>
<comment type="similarity">
    <text evidence="4">Belongs to the pseudouridine synthase TruB family.</text>
</comment>
<dbReference type="NCBIfam" id="NF003280">
    <property type="entry name" value="PRK04270.1"/>
    <property type="match status" value="1"/>
</dbReference>
<dbReference type="GO" id="GO:0003723">
    <property type="term" value="F:RNA binding"/>
    <property type="evidence" value="ECO:0007669"/>
    <property type="project" value="InterPro"/>
</dbReference>
<evidence type="ECO:0000259" key="16">
    <source>
        <dbReference type="SMART" id="SM01136"/>
    </source>
</evidence>
<comment type="catalytic activity">
    <reaction evidence="1">
        <text>a uridine in mRNA = a pseudouridine in mRNA</text>
        <dbReference type="Rhea" id="RHEA:56644"/>
        <dbReference type="Rhea" id="RHEA-COMP:14658"/>
        <dbReference type="Rhea" id="RHEA-COMP:14659"/>
        <dbReference type="ChEBI" id="CHEBI:65314"/>
        <dbReference type="ChEBI" id="CHEBI:65315"/>
    </reaction>
</comment>
<dbReference type="InterPro" id="IPR036974">
    <property type="entry name" value="PUA_sf"/>
</dbReference>
<dbReference type="Pfam" id="PF08068">
    <property type="entry name" value="DKCLD"/>
    <property type="match status" value="1"/>
</dbReference>